<evidence type="ECO:0000313" key="6">
    <source>
        <dbReference type="Proteomes" id="UP000223749"/>
    </source>
</evidence>
<evidence type="ECO:0000313" key="2">
    <source>
        <dbReference type="EMBL" id="ATP56996.1"/>
    </source>
</evidence>
<protein>
    <submittedName>
        <fullName evidence="3">Uncharacterized protein</fullName>
    </submittedName>
</protein>
<dbReference type="Proteomes" id="UP000223749">
    <property type="component" value="Chromosome"/>
</dbReference>
<keyword evidence="6" id="KW-1185">Reference proteome</keyword>
<proteinExistence type="predicted"/>
<accession>A0A2D1U7A3</accession>
<dbReference type="KEGG" id="pgs:CPT03_13855"/>
<sequence length="88" mass="10121">MGTYEQELYIRRGDMGDVARQTKALYCTEYHYVDTEVTSIESGLPYPGRSPYNLSRASAIAVEETMDSIVMPIWYREKSAEVIIPIFF</sequence>
<dbReference type="KEGG" id="pgs:CPT03_18035"/>
<dbReference type="KEGG" id="pgs:CPT03_16485"/>
<dbReference type="EMBL" id="CP024091">
    <property type="protein sequence ID" value="ATP57943.1"/>
    <property type="molecule type" value="Genomic_DNA"/>
</dbReference>
<dbReference type="KEGG" id="pgs:CPT03_11130"/>
<gene>
    <name evidence="1" type="ORF">CPT03_00125</name>
    <name evidence="2" type="ORF">CPT03_11130</name>
    <name evidence="3" type="ORF">CPT03_13855</name>
    <name evidence="4" type="ORF">CPT03_16485</name>
    <name evidence="5" type="ORF">CPT03_18035</name>
</gene>
<name>A0A2D1U7A3_9SPHI</name>
<evidence type="ECO:0000313" key="3">
    <source>
        <dbReference type="EMBL" id="ATP57478.1"/>
    </source>
</evidence>
<dbReference type="AlphaFoldDB" id="A0A2D1U7A3"/>
<dbReference type="EMBL" id="CP024091">
    <property type="protein sequence ID" value="ATP54985.1"/>
    <property type="molecule type" value="Genomic_DNA"/>
</dbReference>
<dbReference type="EMBL" id="CP024091">
    <property type="protein sequence ID" value="ATP56996.1"/>
    <property type="molecule type" value="Genomic_DNA"/>
</dbReference>
<dbReference type="KEGG" id="pgs:CPT03_00125"/>
<dbReference type="EMBL" id="CP024091">
    <property type="protein sequence ID" value="ATP57478.1"/>
    <property type="molecule type" value="Genomic_DNA"/>
</dbReference>
<evidence type="ECO:0000313" key="5">
    <source>
        <dbReference type="EMBL" id="ATP58227.1"/>
    </source>
</evidence>
<organism evidence="3 6">
    <name type="scientific">Pedobacter ginsengisoli</name>
    <dbReference type="NCBI Taxonomy" id="363852"/>
    <lineage>
        <taxon>Bacteria</taxon>
        <taxon>Pseudomonadati</taxon>
        <taxon>Bacteroidota</taxon>
        <taxon>Sphingobacteriia</taxon>
        <taxon>Sphingobacteriales</taxon>
        <taxon>Sphingobacteriaceae</taxon>
        <taxon>Pedobacter</taxon>
    </lineage>
</organism>
<dbReference type="EMBL" id="CP024091">
    <property type="protein sequence ID" value="ATP58227.1"/>
    <property type="molecule type" value="Genomic_DNA"/>
</dbReference>
<reference evidence="3 6" key="1">
    <citation type="submission" date="2017-10" db="EMBL/GenBank/DDBJ databases">
        <title>Whole genome of Pedobacter ginsengisoli T01R-27 isolated from tomato rhizosphere.</title>
        <authorList>
            <person name="Weon H.-Y."/>
            <person name="Lee S.A."/>
            <person name="Sang M.K."/>
            <person name="Song J."/>
        </authorList>
    </citation>
    <scope>NUCLEOTIDE SEQUENCE [LARGE SCALE GENOMIC DNA]</scope>
    <source>
        <strain evidence="3 6">T01R-27</strain>
    </source>
</reference>
<evidence type="ECO:0000313" key="4">
    <source>
        <dbReference type="EMBL" id="ATP57943.1"/>
    </source>
</evidence>
<evidence type="ECO:0000313" key="1">
    <source>
        <dbReference type="EMBL" id="ATP54985.1"/>
    </source>
</evidence>